<dbReference type="AlphaFoldDB" id="G4U047"/>
<evidence type="ECO:0000313" key="1">
    <source>
        <dbReference type="EMBL" id="CCA76940.1"/>
    </source>
</evidence>
<protein>
    <submittedName>
        <fullName evidence="1">Uncharacterized protein</fullName>
    </submittedName>
</protein>
<name>G4U047_SERID</name>
<reference evidence="1 2" key="1">
    <citation type="journal article" date="2011" name="PLoS Pathog.">
        <title>Endophytic Life Strategies Decoded by Genome and Transcriptome Analyses of the Mutualistic Root Symbiont Piriformospora indica.</title>
        <authorList>
            <person name="Zuccaro A."/>
            <person name="Lahrmann U."/>
            <person name="Guldener U."/>
            <person name="Langen G."/>
            <person name="Pfiffi S."/>
            <person name="Biedenkopf D."/>
            <person name="Wong P."/>
            <person name="Samans B."/>
            <person name="Grimm C."/>
            <person name="Basiewicz M."/>
            <person name="Murat C."/>
            <person name="Martin F."/>
            <person name="Kogel K.H."/>
        </authorList>
    </citation>
    <scope>NUCLEOTIDE SEQUENCE [LARGE SCALE GENOMIC DNA]</scope>
    <source>
        <strain evidence="1 2">DSM 11827</strain>
    </source>
</reference>
<comment type="caution">
    <text evidence="1">The sequence shown here is derived from an EMBL/GenBank/DDBJ whole genome shotgun (WGS) entry which is preliminary data.</text>
</comment>
<proteinExistence type="predicted"/>
<organism evidence="1 2">
    <name type="scientific">Serendipita indica (strain DSM 11827)</name>
    <name type="common">Root endophyte fungus</name>
    <name type="synonym">Piriformospora indica</name>
    <dbReference type="NCBI Taxonomy" id="1109443"/>
    <lineage>
        <taxon>Eukaryota</taxon>
        <taxon>Fungi</taxon>
        <taxon>Dikarya</taxon>
        <taxon>Basidiomycota</taxon>
        <taxon>Agaricomycotina</taxon>
        <taxon>Agaricomycetes</taxon>
        <taxon>Sebacinales</taxon>
        <taxon>Serendipitaceae</taxon>
        <taxon>Serendipita</taxon>
    </lineage>
</organism>
<dbReference type="Proteomes" id="UP000007148">
    <property type="component" value="Unassembled WGS sequence"/>
</dbReference>
<sequence>MTMESRLCVRGTMNKVDFRRKRTCVTECGNRLEGMEELRM</sequence>
<dbReference type="HOGENOM" id="CLU_3299613_0_0_1"/>
<evidence type="ECO:0000313" key="2">
    <source>
        <dbReference type="Proteomes" id="UP000007148"/>
    </source>
</evidence>
<gene>
    <name evidence="1" type="ORF">PIIN_10923</name>
</gene>
<dbReference type="InParanoid" id="G4U047"/>
<keyword evidence="2" id="KW-1185">Reference proteome</keyword>
<dbReference type="EMBL" id="CAFZ01001127">
    <property type="protein sequence ID" value="CCA76940.1"/>
    <property type="molecule type" value="Genomic_DNA"/>
</dbReference>
<accession>G4U047</accession>